<dbReference type="EMBL" id="BARU01018241">
    <property type="protein sequence ID" value="GAH54159.1"/>
    <property type="molecule type" value="Genomic_DNA"/>
</dbReference>
<reference evidence="1" key="1">
    <citation type="journal article" date="2014" name="Front. Microbiol.">
        <title>High frequency of phylogenetically diverse reductive dehalogenase-homologous genes in deep subseafloor sedimentary metagenomes.</title>
        <authorList>
            <person name="Kawai M."/>
            <person name="Futagami T."/>
            <person name="Toyoda A."/>
            <person name="Takaki Y."/>
            <person name="Nishi S."/>
            <person name="Hori S."/>
            <person name="Arai W."/>
            <person name="Tsubouchi T."/>
            <person name="Morono Y."/>
            <person name="Uchiyama I."/>
            <person name="Ito T."/>
            <person name="Fujiyama A."/>
            <person name="Inagaki F."/>
            <person name="Takami H."/>
        </authorList>
    </citation>
    <scope>NUCLEOTIDE SEQUENCE</scope>
    <source>
        <strain evidence="1">Expedition CK06-06</strain>
    </source>
</reference>
<sequence length="226" mass="25880">MIDKLEKVTSKIEDASVREISGIPLIITEEHQQVFPFWDYSDVRDATLIHVDSHPDLADEAPTSLNIFGSNLSLKYHKKLHVGNFICPAVHYGFIHDIFWISPFCKGSEHDDLYIQHIDKDSLKTKNGVHYIKWKDIEFSEKSRKSGASFDVEGYRKGASLSTNRLKKILTNNNSFILDIDLDAFAKEFYGPRAYIEIFKALNPGAGIDGWEKGLNKLLNFLREFQ</sequence>
<proteinExistence type="predicted"/>
<evidence type="ECO:0000313" key="1">
    <source>
        <dbReference type="EMBL" id="GAH54159.1"/>
    </source>
</evidence>
<organism evidence="1">
    <name type="scientific">marine sediment metagenome</name>
    <dbReference type="NCBI Taxonomy" id="412755"/>
    <lineage>
        <taxon>unclassified sequences</taxon>
        <taxon>metagenomes</taxon>
        <taxon>ecological metagenomes</taxon>
    </lineage>
</organism>
<dbReference type="AlphaFoldDB" id="X1HJZ9"/>
<name>X1HJZ9_9ZZZZ</name>
<comment type="caution">
    <text evidence="1">The sequence shown here is derived from an EMBL/GenBank/DDBJ whole genome shotgun (WGS) entry which is preliminary data.</text>
</comment>
<dbReference type="PANTHER" id="PTHR13225">
    <property type="entry name" value="MISEXPRESSION SUPPRESSOR OF RAS 6"/>
    <property type="match status" value="1"/>
</dbReference>
<dbReference type="Pfam" id="PF12640">
    <property type="entry name" value="UPF0489"/>
    <property type="match status" value="1"/>
</dbReference>
<feature type="non-terminal residue" evidence="1">
    <location>
        <position position="226"/>
    </location>
</feature>
<gene>
    <name evidence="1" type="ORF">S03H2_30167</name>
</gene>
<dbReference type="Gene3D" id="3.40.800.10">
    <property type="entry name" value="Ureohydrolase domain"/>
    <property type="match status" value="1"/>
</dbReference>
<dbReference type="PANTHER" id="PTHR13225:SF3">
    <property type="entry name" value="UPF0489 PROTEIN C5ORF22"/>
    <property type="match status" value="1"/>
</dbReference>
<accession>X1HJZ9</accession>
<protein>
    <submittedName>
        <fullName evidence="1">Uncharacterized protein</fullName>
    </submittedName>
</protein>
<dbReference type="InterPro" id="IPR024131">
    <property type="entry name" value="UPF0489"/>
</dbReference>